<gene>
    <name evidence="4" type="ORF">DL897_04520</name>
</gene>
<dbReference type="Pfam" id="PF22819">
    <property type="entry name" value="TcaA_5th"/>
    <property type="match status" value="1"/>
</dbReference>
<accession>A0A364K7I8</accession>
<dbReference type="Proteomes" id="UP000251213">
    <property type="component" value="Unassembled WGS sequence"/>
</dbReference>
<reference evidence="4 5" key="1">
    <citation type="submission" date="2018-06" db="EMBL/GenBank/DDBJ databases">
        <title>Thermoflavimicrobium daqus sp. nov., a thermophilic microbe isolated from Moutai-flavour Daqu.</title>
        <authorList>
            <person name="Wang X."/>
            <person name="Zhou H."/>
        </authorList>
    </citation>
    <scope>NUCLEOTIDE SEQUENCE [LARGE SCALE GENOMIC DNA]</scope>
    <source>
        <strain evidence="4 5">FBKL4.011</strain>
    </source>
</reference>
<name>A0A364K7I8_9BACL</name>
<feature type="region of interest" description="Disordered" evidence="1">
    <location>
        <begin position="35"/>
        <end position="78"/>
    </location>
</feature>
<keyword evidence="2" id="KW-0732">Signal</keyword>
<dbReference type="PROSITE" id="PS51257">
    <property type="entry name" value="PROKAR_LIPOPROTEIN"/>
    <property type="match status" value="1"/>
</dbReference>
<feature type="chain" id="PRO_5016825303" description="TcaA protein NTF2-like domain-containing protein" evidence="2">
    <location>
        <begin position="28"/>
        <end position="202"/>
    </location>
</feature>
<dbReference type="RefSeq" id="WP_113657948.1">
    <property type="nucleotide sequence ID" value="NZ_KZ845664.1"/>
</dbReference>
<protein>
    <recommendedName>
        <fullName evidence="3">TcaA protein NTF2-like domain-containing protein</fullName>
    </recommendedName>
</protein>
<proteinExistence type="predicted"/>
<comment type="caution">
    <text evidence="4">The sequence shown here is derived from an EMBL/GenBank/DDBJ whole genome shotgun (WGS) entry which is preliminary data.</text>
</comment>
<evidence type="ECO:0000313" key="4">
    <source>
        <dbReference type="EMBL" id="RAL26263.1"/>
    </source>
</evidence>
<dbReference type="InterPro" id="IPR054528">
    <property type="entry name" value="TcaA_5th"/>
</dbReference>
<dbReference type="OrthoDB" id="1682769at2"/>
<dbReference type="EMBL" id="QJKK01000002">
    <property type="protein sequence ID" value="RAL26263.1"/>
    <property type="molecule type" value="Genomic_DNA"/>
</dbReference>
<evidence type="ECO:0000256" key="2">
    <source>
        <dbReference type="SAM" id="SignalP"/>
    </source>
</evidence>
<evidence type="ECO:0000313" key="5">
    <source>
        <dbReference type="Proteomes" id="UP000251213"/>
    </source>
</evidence>
<feature type="signal peptide" evidence="2">
    <location>
        <begin position="1"/>
        <end position="27"/>
    </location>
</feature>
<feature type="domain" description="TcaA protein NTF2-like" evidence="3">
    <location>
        <begin position="81"/>
        <end position="192"/>
    </location>
</feature>
<evidence type="ECO:0000256" key="1">
    <source>
        <dbReference type="SAM" id="MobiDB-lite"/>
    </source>
</evidence>
<evidence type="ECO:0000259" key="3">
    <source>
        <dbReference type="Pfam" id="PF22819"/>
    </source>
</evidence>
<keyword evidence="5" id="KW-1185">Reference proteome</keyword>
<reference evidence="4 5" key="2">
    <citation type="submission" date="2018-06" db="EMBL/GenBank/DDBJ databases">
        <authorList>
            <person name="Zhirakovskaya E."/>
        </authorList>
    </citation>
    <scope>NUCLEOTIDE SEQUENCE [LARGE SCALE GENOMIC DNA]</scope>
    <source>
        <strain evidence="4 5">FBKL4.011</strain>
    </source>
</reference>
<sequence length="202" mass="23016">MKLKRWMIFLWLLPLLLTSGCGIFQNANEPSVKVVKPNETENLDNESPDKNESSPLPKSTPPLENKGESPDSSEEISESEKKVLEQFIRNYHQSFVNAINGKSFQLVASFLDPSGPHYREQAKVVRALGNKGIYEAHNKTELRTLTKPDPSTYHVTTYDEFYINYPNGTKKFKSFLTKHVVKRNGGFLQIQALLSQQTLEEK</sequence>
<dbReference type="AlphaFoldDB" id="A0A364K7I8"/>
<organism evidence="4 5">
    <name type="scientific">Thermoflavimicrobium daqui</name>
    <dbReference type="NCBI Taxonomy" id="2137476"/>
    <lineage>
        <taxon>Bacteria</taxon>
        <taxon>Bacillati</taxon>
        <taxon>Bacillota</taxon>
        <taxon>Bacilli</taxon>
        <taxon>Bacillales</taxon>
        <taxon>Thermoactinomycetaceae</taxon>
        <taxon>Thermoflavimicrobium</taxon>
    </lineage>
</organism>